<keyword evidence="3" id="KW-1133">Transmembrane helix</keyword>
<dbReference type="InterPro" id="IPR041916">
    <property type="entry name" value="Anti_sigma_zinc_sf"/>
</dbReference>
<evidence type="ECO:0000313" key="5">
    <source>
        <dbReference type="EMBL" id="HIV40260.1"/>
    </source>
</evidence>
<dbReference type="EMBL" id="DXIQ01000106">
    <property type="protein sequence ID" value="HIV40260.1"/>
    <property type="molecule type" value="Genomic_DNA"/>
</dbReference>
<protein>
    <recommendedName>
        <fullName evidence="2">Anti-sigma-W factor RsiW</fullName>
    </recommendedName>
</protein>
<dbReference type="AlphaFoldDB" id="A0A9D1TGP2"/>
<proteinExistence type="inferred from homology"/>
<feature type="transmembrane region" description="Helical" evidence="3">
    <location>
        <begin position="76"/>
        <end position="98"/>
    </location>
</feature>
<keyword evidence="3" id="KW-0472">Membrane</keyword>
<evidence type="ECO:0000256" key="2">
    <source>
        <dbReference type="ARBA" id="ARBA00024438"/>
    </source>
</evidence>
<keyword evidence="3" id="KW-0812">Transmembrane</keyword>
<comment type="similarity">
    <text evidence="1">Belongs to the zinc-associated anti-sigma factor (ZAS) superfamily. Anti-sigma-W factor family.</text>
</comment>
<dbReference type="InterPro" id="IPR027383">
    <property type="entry name" value="Znf_put"/>
</dbReference>
<dbReference type="Gene3D" id="1.10.10.1320">
    <property type="entry name" value="Anti-sigma factor, zinc-finger domain"/>
    <property type="match status" value="1"/>
</dbReference>
<reference evidence="5" key="2">
    <citation type="submission" date="2021-04" db="EMBL/GenBank/DDBJ databases">
        <authorList>
            <person name="Gilroy R."/>
        </authorList>
    </citation>
    <scope>NUCLEOTIDE SEQUENCE</scope>
    <source>
        <strain evidence="5">CHK195-9823</strain>
    </source>
</reference>
<evidence type="ECO:0000256" key="1">
    <source>
        <dbReference type="ARBA" id="ARBA00024353"/>
    </source>
</evidence>
<gene>
    <name evidence="5" type="ORF">H9747_14915</name>
</gene>
<feature type="domain" description="Putative zinc-finger" evidence="4">
    <location>
        <begin position="5"/>
        <end position="39"/>
    </location>
</feature>
<organism evidence="5 6">
    <name type="scientific">Candidatus Blautia stercorigallinarum</name>
    <dbReference type="NCBI Taxonomy" id="2838501"/>
    <lineage>
        <taxon>Bacteria</taxon>
        <taxon>Bacillati</taxon>
        <taxon>Bacillota</taxon>
        <taxon>Clostridia</taxon>
        <taxon>Lachnospirales</taxon>
        <taxon>Lachnospiraceae</taxon>
        <taxon>Blautia</taxon>
    </lineage>
</organism>
<name>A0A9D1TGP2_9FIRM</name>
<evidence type="ECO:0000313" key="6">
    <source>
        <dbReference type="Proteomes" id="UP000886814"/>
    </source>
</evidence>
<comment type="caution">
    <text evidence="5">The sequence shown here is derived from an EMBL/GenBank/DDBJ whole genome shotgun (WGS) entry which is preliminary data.</text>
</comment>
<evidence type="ECO:0000259" key="4">
    <source>
        <dbReference type="Pfam" id="PF13490"/>
    </source>
</evidence>
<dbReference type="Proteomes" id="UP000886814">
    <property type="component" value="Unassembled WGS sequence"/>
</dbReference>
<sequence length="328" mass="37215">MKMKCEIIRDLFPSYIDGLTSRESNELIEEHLEECGECREYLDEMKEDIAGENQPVKNKKAVQPFRKLRQKTRRKILLAAGGAVLICVLIFGGGLLYYGRTWTADSEDVKMTVETWGGIASIRFSPEKKNSRLYAEAGEGNTITIVEGRQAPFTKASDPNAYWSCTFVDEDTVMGINGQNIDLGQDQVLTIQYKDRTETVSLEDLAREALENPPAQSDEVEMTWAKDDNGTVTLGFFPEILGVYLRAEDAGEDRILIRQYYDSQEEMAQKGAFYTINFIDEDTVRLSDGTERELSQDDVLTIEYEDKTEKISFRDLWEGNLPGDAQED</sequence>
<dbReference type="Pfam" id="PF13490">
    <property type="entry name" value="zf-HC2"/>
    <property type="match status" value="1"/>
</dbReference>
<evidence type="ECO:0000256" key="3">
    <source>
        <dbReference type="SAM" id="Phobius"/>
    </source>
</evidence>
<accession>A0A9D1TGP2</accession>
<reference evidence="5" key="1">
    <citation type="journal article" date="2021" name="PeerJ">
        <title>Extensive microbial diversity within the chicken gut microbiome revealed by metagenomics and culture.</title>
        <authorList>
            <person name="Gilroy R."/>
            <person name="Ravi A."/>
            <person name="Getino M."/>
            <person name="Pursley I."/>
            <person name="Horton D.L."/>
            <person name="Alikhan N.F."/>
            <person name="Baker D."/>
            <person name="Gharbi K."/>
            <person name="Hall N."/>
            <person name="Watson M."/>
            <person name="Adriaenssens E.M."/>
            <person name="Foster-Nyarko E."/>
            <person name="Jarju S."/>
            <person name="Secka A."/>
            <person name="Antonio M."/>
            <person name="Oren A."/>
            <person name="Chaudhuri R.R."/>
            <person name="La Ragione R."/>
            <person name="Hildebrand F."/>
            <person name="Pallen M.J."/>
        </authorList>
    </citation>
    <scope>NUCLEOTIDE SEQUENCE</scope>
    <source>
        <strain evidence="5">CHK195-9823</strain>
    </source>
</reference>